<proteinExistence type="predicted"/>
<evidence type="ECO:0000313" key="3">
    <source>
        <dbReference type="Proteomes" id="UP000009342"/>
    </source>
</evidence>
<keyword evidence="1" id="KW-1133">Transmembrane helix</keyword>
<protein>
    <submittedName>
        <fullName evidence="2">Uncharacterized protein</fullName>
    </submittedName>
</protein>
<dbReference type="EMBL" id="CAKZ01000010">
    <property type="protein sequence ID" value="CCJ79476.1"/>
    <property type="molecule type" value="Genomic_DNA"/>
</dbReference>
<gene>
    <name evidence="2" type="ORF">BN134_180</name>
</gene>
<evidence type="ECO:0000313" key="2">
    <source>
        <dbReference type="EMBL" id="CCJ79476.1"/>
    </source>
</evidence>
<evidence type="ECO:0000256" key="1">
    <source>
        <dbReference type="SAM" id="Phobius"/>
    </source>
</evidence>
<dbReference type="Proteomes" id="UP000009342">
    <property type="component" value="Unassembled WGS sequence"/>
</dbReference>
<organism evidence="2 3">
    <name type="scientific">Cronobacter dublinensis 1210</name>
    <dbReference type="NCBI Taxonomy" id="1208656"/>
    <lineage>
        <taxon>Bacteria</taxon>
        <taxon>Pseudomonadati</taxon>
        <taxon>Pseudomonadota</taxon>
        <taxon>Gammaproteobacteria</taxon>
        <taxon>Enterobacterales</taxon>
        <taxon>Enterobacteriaceae</taxon>
        <taxon>Cronobacter</taxon>
    </lineage>
</organism>
<accession>A0ABP1W3L8</accession>
<name>A0ABP1W3L8_9ENTR</name>
<keyword evidence="1" id="KW-0812">Transmembrane</keyword>
<keyword evidence="3" id="KW-1185">Reference proteome</keyword>
<feature type="transmembrane region" description="Helical" evidence="1">
    <location>
        <begin position="12"/>
        <end position="32"/>
    </location>
</feature>
<comment type="caution">
    <text evidence="2">The sequence shown here is derived from an EMBL/GenBank/DDBJ whole genome shotgun (WGS) entry which is preliminary data.</text>
</comment>
<keyword evidence="1" id="KW-0472">Membrane</keyword>
<sequence length="74" mass="8870">MISKVKVMSRYVVFICSAKIWLWSHFLMTFYLRENRQLRAFARSRLAKYVMNARVNKDLMISHSIVPDTEKEDV</sequence>
<reference evidence="3" key="1">
    <citation type="journal article" date="2012" name="PLoS ONE">
        <title>Comparative analysis of genome sequences covering the seven cronobacter species.</title>
        <authorList>
            <person name="Joseph S."/>
            <person name="Desai P."/>
            <person name="Ji Y."/>
            <person name="Cummings C.A."/>
            <person name="Shih R."/>
            <person name="Degoricija L."/>
            <person name="Rico A."/>
            <person name="Brzoska P."/>
            <person name="Hamby S.E."/>
            <person name="Masood N."/>
            <person name="Hariri S."/>
            <person name="Sonbol H."/>
            <person name="Chuzhanova N."/>
            <person name="McClelland M."/>
            <person name="Furtado M.R."/>
            <person name="Forsythe S.J."/>
        </authorList>
    </citation>
    <scope>NUCLEOTIDE SEQUENCE [LARGE SCALE GENOMIC DNA]</scope>
    <source>
        <strain evidence="3">1210</strain>
    </source>
</reference>